<dbReference type="NCBIfam" id="TIGR02349">
    <property type="entry name" value="DnaJ_bact"/>
    <property type="match status" value="1"/>
</dbReference>
<keyword evidence="1" id="KW-0963">Cytoplasm</keyword>
<dbReference type="GO" id="GO:0005524">
    <property type="term" value="F:ATP binding"/>
    <property type="evidence" value="ECO:0007669"/>
    <property type="project" value="InterPro"/>
</dbReference>
<dbReference type="CDD" id="cd10719">
    <property type="entry name" value="DnaJ_zf"/>
    <property type="match status" value="1"/>
</dbReference>
<dbReference type="PANTHER" id="PTHR43096">
    <property type="entry name" value="DNAJ HOMOLOG 1, MITOCHONDRIAL-RELATED"/>
    <property type="match status" value="1"/>
</dbReference>
<evidence type="ECO:0000256" key="4">
    <source>
        <dbReference type="ARBA" id="ARBA00022737"/>
    </source>
</evidence>
<dbReference type="CDD" id="cd10747">
    <property type="entry name" value="DnaJ_C"/>
    <property type="match status" value="1"/>
</dbReference>
<dbReference type="Pfam" id="PF00226">
    <property type="entry name" value="DnaJ"/>
    <property type="match status" value="1"/>
</dbReference>
<keyword evidence="6" id="KW-0862">Zinc</keyword>
<comment type="caution">
    <text evidence="11">The sequence shown here is derived from an EMBL/GenBank/DDBJ whole genome shotgun (WGS) entry which is preliminary data.</text>
</comment>
<proteinExistence type="inferred from homology"/>
<dbReference type="InterPro" id="IPR012724">
    <property type="entry name" value="DnaJ"/>
</dbReference>
<dbReference type="PROSITE" id="PS00636">
    <property type="entry name" value="DNAJ_1"/>
    <property type="match status" value="1"/>
</dbReference>
<dbReference type="InterPro" id="IPR036410">
    <property type="entry name" value="HSP_DnaJ_Cys-rich_dom_sf"/>
</dbReference>
<dbReference type="Pfam" id="PF01556">
    <property type="entry name" value="DnaJ_C"/>
    <property type="match status" value="1"/>
</dbReference>
<dbReference type="Gene3D" id="2.60.260.20">
    <property type="entry name" value="Urease metallochaperone UreE, N-terminal domain"/>
    <property type="match status" value="2"/>
</dbReference>
<feature type="domain" description="J" evidence="9">
    <location>
        <begin position="5"/>
        <end position="70"/>
    </location>
</feature>
<protein>
    <submittedName>
        <fullName evidence="11">Chaperone protein DnaJ</fullName>
    </submittedName>
</protein>
<keyword evidence="4" id="KW-0677">Repeat</keyword>
<dbReference type="GO" id="GO:0009408">
    <property type="term" value="P:response to heat"/>
    <property type="evidence" value="ECO:0007669"/>
    <property type="project" value="InterPro"/>
</dbReference>
<keyword evidence="2" id="KW-0235">DNA replication</keyword>
<gene>
    <name evidence="11" type="ORF">EZS27_002075</name>
</gene>
<dbReference type="GO" id="GO:0008270">
    <property type="term" value="F:zinc ion binding"/>
    <property type="evidence" value="ECO:0007669"/>
    <property type="project" value="UniProtKB-KW"/>
</dbReference>
<evidence type="ECO:0000256" key="2">
    <source>
        <dbReference type="ARBA" id="ARBA00022705"/>
    </source>
</evidence>
<organism evidence="11">
    <name type="scientific">termite gut metagenome</name>
    <dbReference type="NCBI Taxonomy" id="433724"/>
    <lineage>
        <taxon>unclassified sequences</taxon>
        <taxon>metagenomes</taxon>
        <taxon>organismal metagenomes</taxon>
    </lineage>
</organism>
<evidence type="ECO:0000256" key="5">
    <source>
        <dbReference type="ARBA" id="ARBA00022771"/>
    </source>
</evidence>
<dbReference type="InterPro" id="IPR008971">
    <property type="entry name" value="HSP40/DnaJ_pept-bd"/>
</dbReference>
<dbReference type="InterPro" id="IPR002939">
    <property type="entry name" value="DnaJ_C"/>
</dbReference>
<dbReference type="HAMAP" id="MF_01152">
    <property type="entry name" value="DnaJ"/>
    <property type="match status" value="1"/>
</dbReference>
<dbReference type="GO" id="GO:0051082">
    <property type="term" value="F:unfolded protein binding"/>
    <property type="evidence" value="ECO:0007669"/>
    <property type="project" value="InterPro"/>
</dbReference>
<dbReference type="FunFam" id="1.10.287.110:FF:000034">
    <property type="entry name" value="Chaperone protein DnaJ"/>
    <property type="match status" value="1"/>
</dbReference>
<evidence type="ECO:0000256" key="7">
    <source>
        <dbReference type="ARBA" id="ARBA00023016"/>
    </source>
</evidence>
<dbReference type="SUPFAM" id="SSF57938">
    <property type="entry name" value="DnaJ/Hsp40 cysteine-rich domain"/>
    <property type="match status" value="1"/>
</dbReference>
<dbReference type="InterPro" id="IPR001305">
    <property type="entry name" value="HSP_DnaJ_Cys-rich_dom"/>
</dbReference>
<dbReference type="InterPro" id="IPR018253">
    <property type="entry name" value="DnaJ_domain_CS"/>
</dbReference>
<evidence type="ECO:0000256" key="6">
    <source>
        <dbReference type="ARBA" id="ARBA00022833"/>
    </source>
</evidence>
<dbReference type="Gene3D" id="1.10.287.110">
    <property type="entry name" value="DnaJ domain"/>
    <property type="match status" value="1"/>
</dbReference>
<dbReference type="PANTHER" id="PTHR43096:SF48">
    <property type="entry name" value="CHAPERONE PROTEIN DNAJ"/>
    <property type="match status" value="1"/>
</dbReference>
<dbReference type="FunFam" id="2.10.230.10:FF:000002">
    <property type="entry name" value="Molecular chaperone DnaJ"/>
    <property type="match status" value="1"/>
</dbReference>
<dbReference type="GO" id="GO:0006260">
    <property type="term" value="P:DNA replication"/>
    <property type="evidence" value="ECO:0007669"/>
    <property type="project" value="UniProtKB-KW"/>
</dbReference>
<feature type="domain" description="CR-type" evidence="10">
    <location>
        <begin position="147"/>
        <end position="228"/>
    </location>
</feature>
<evidence type="ECO:0000259" key="10">
    <source>
        <dbReference type="PROSITE" id="PS51188"/>
    </source>
</evidence>
<dbReference type="InterPro" id="IPR001623">
    <property type="entry name" value="DnaJ_domain"/>
</dbReference>
<keyword evidence="5" id="KW-0863">Zinc-finger</keyword>
<sequence length="395" mass="42514">MAKRDYYEVLDVDKKASADEIKKAYRKKAIQYHPDKNPDDKQAEEKFKEAAEAYDVLSNPDKRTRYDNFGHAGMSGAAGNGGAYGGDFSGGMSMDDIFSMFGDIIGGRGFGFSGFGGFGGGGSQQRHFRGSDLRVKVKLSLKEVLTGVEKKFKLKKYVPCPHCHGSGADGHGAETCSHCKGSGTIIRQQRTVLGTMQTQSVCPTCNGEGKIIKNKCKECAGDGVIHGEEVVSVQIPAGVSEGMQLSMSGKGNAGKHNGIPGDLLIQVEEEQHPELLRDENDLIYNLLLSFPVAALGGTVEIPTIDSKVKVKIEPGTQPGKVLRLRGKGLPNVQSGGGYGYGPSVGDLLVNVSVYVPEALSKDEKTALEKIETSDNFKPSNAVKEKIFKKFRNLFE</sequence>
<dbReference type="GO" id="GO:0005737">
    <property type="term" value="C:cytoplasm"/>
    <property type="evidence" value="ECO:0007669"/>
    <property type="project" value="TreeGrafter"/>
</dbReference>
<dbReference type="AlphaFoldDB" id="A0A5J4SXU6"/>
<dbReference type="SUPFAM" id="SSF46565">
    <property type="entry name" value="Chaperone J-domain"/>
    <property type="match status" value="1"/>
</dbReference>
<name>A0A5J4SXU6_9ZZZZ</name>
<keyword evidence="8" id="KW-0143">Chaperone</keyword>
<evidence type="ECO:0000313" key="11">
    <source>
        <dbReference type="EMBL" id="KAA6350592.1"/>
    </source>
</evidence>
<evidence type="ECO:0000256" key="3">
    <source>
        <dbReference type="ARBA" id="ARBA00022723"/>
    </source>
</evidence>
<dbReference type="PRINTS" id="PR00625">
    <property type="entry name" value="JDOMAIN"/>
</dbReference>
<dbReference type="NCBIfam" id="NF010882">
    <property type="entry name" value="PRK14289.1"/>
    <property type="match status" value="1"/>
</dbReference>
<dbReference type="GO" id="GO:0031072">
    <property type="term" value="F:heat shock protein binding"/>
    <property type="evidence" value="ECO:0007669"/>
    <property type="project" value="InterPro"/>
</dbReference>
<dbReference type="PROSITE" id="PS51188">
    <property type="entry name" value="ZF_CR"/>
    <property type="match status" value="1"/>
</dbReference>
<dbReference type="EMBL" id="SNRY01000026">
    <property type="protein sequence ID" value="KAA6350592.1"/>
    <property type="molecule type" value="Genomic_DNA"/>
</dbReference>
<evidence type="ECO:0000256" key="1">
    <source>
        <dbReference type="ARBA" id="ARBA00022490"/>
    </source>
</evidence>
<dbReference type="SUPFAM" id="SSF49493">
    <property type="entry name" value="HSP40/DnaJ peptide-binding domain"/>
    <property type="match status" value="2"/>
</dbReference>
<evidence type="ECO:0000256" key="8">
    <source>
        <dbReference type="ARBA" id="ARBA00023186"/>
    </source>
</evidence>
<dbReference type="CDD" id="cd06257">
    <property type="entry name" value="DnaJ"/>
    <property type="match status" value="1"/>
</dbReference>
<dbReference type="InterPro" id="IPR036869">
    <property type="entry name" value="J_dom_sf"/>
</dbReference>
<accession>A0A5J4SXU6</accession>
<dbReference type="PROSITE" id="PS50076">
    <property type="entry name" value="DNAJ_2"/>
    <property type="match status" value="1"/>
</dbReference>
<dbReference type="FunFam" id="2.60.260.20:FF:000005">
    <property type="entry name" value="Chaperone protein dnaJ 1, mitochondrial"/>
    <property type="match status" value="1"/>
</dbReference>
<keyword evidence="7" id="KW-0346">Stress response</keyword>
<keyword evidence="3" id="KW-0479">Metal-binding</keyword>
<dbReference type="SMART" id="SM00271">
    <property type="entry name" value="DnaJ"/>
    <property type="match status" value="1"/>
</dbReference>
<reference evidence="11" key="1">
    <citation type="submission" date="2019-03" db="EMBL/GenBank/DDBJ databases">
        <title>Single cell metagenomics reveals metabolic interactions within the superorganism composed of flagellate Streblomastix strix and complex community of Bacteroidetes bacteria on its surface.</title>
        <authorList>
            <person name="Treitli S.C."/>
            <person name="Kolisko M."/>
            <person name="Husnik F."/>
            <person name="Keeling P."/>
            <person name="Hampl V."/>
        </authorList>
    </citation>
    <scope>NUCLEOTIDE SEQUENCE</scope>
    <source>
        <strain evidence="11">STM</strain>
    </source>
</reference>
<dbReference type="Pfam" id="PF00684">
    <property type="entry name" value="DnaJ_CXXCXGXG"/>
    <property type="match status" value="1"/>
</dbReference>
<dbReference type="Gene3D" id="2.10.230.10">
    <property type="entry name" value="Heat shock protein DnaJ, cysteine-rich domain"/>
    <property type="match status" value="1"/>
</dbReference>
<evidence type="ECO:0000259" key="9">
    <source>
        <dbReference type="PROSITE" id="PS50076"/>
    </source>
</evidence>
<dbReference type="NCBIfam" id="NF008035">
    <property type="entry name" value="PRK10767.1"/>
    <property type="match status" value="1"/>
</dbReference>
<dbReference type="GO" id="GO:0042026">
    <property type="term" value="P:protein refolding"/>
    <property type="evidence" value="ECO:0007669"/>
    <property type="project" value="TreeGrafter"/>
</dbReference>